<evidence type="ECO:0000313" key="1">
    <source>
        <dbReference type="EMBL" id="QNB45793.1"/>
    </source>
</evidence>
<name>A0A7G6E139_THEFR</name>
<dbReference type="EMBL" id="CP045798">
    <property type="protein sequence ID" value="QNB45793.1"/>
    <property type="molecule type" value="Genomic_DNA"/>
</dbReference>
<dbReference type="OrthoDB" id="2382360at2"/>
<dbReference type="KEGG" id="tfr:BR63_05375"/>
<organism evidence="1 2">
    <name type="scientific">Thermanaerosceptrum fracticalcis</name>
    <dbReference type="NCBI Taxonomy" id="1712410"/>
    <lineage>
        <taxon>Bacteria</taxon>
        <taxon>Bacillati</taxon>
        <taxon>Bacillota</taxon>
        <taxon>Clostridia</taxon>
        <taxon>Eubacteriales</taxon>
        <taxon>Peptococcaceae</taxon>
        <taxon>Thermanaerosceptrum</taxon>
    </lineage>
</organism>
<dbReference type="Proteomes" id="UP000515847">
    <property type="component" value="Chromosome"/>
</dbReference>
<dbReference type="InterPro" id="IPR012190">
    <property type="entry name" value="UCP036698"/>
</dbReference>
<accession>A0A7G6E139</accession>
<sequence>MEITEEKLELVATKSFAEYEEMYKVIDFLNKNLKEKRVMLGLKKDKEKKRLYINIYEF</sequence>
<dbReference type="RefSeq" id="WP_153801983.1">
    <property type="nucleotide sequence ID" value="NZ_CP045798.1"/>
</dbReference>
<dbReference type="AlphaFoldDB" id="A0A7G6E139"/>
<keyword evidence="2" id="KW-1185">Reference proteome</keyword>
<proteinExistence type="predicted"/>
<evidence type="ECO:0000313" key="2">
    <source>
        <dbReference type="Proteomes" id="UP000515847"/>
    </source>
</evidence>
<reference evidence="1 2" key="1">
    <citation type="journal article" date="2019" name="Front. Microbiol.">
        <title>Thermoanaerosceptrum fracticalcis gen. nov. sp. nov., a Novel Fumarate-Fermenting Microorganism From a Deep Fractured Carbonate Aquifer of the US Great Basin.</title>
        <authorList>
            <person name="Hamilton-Brehm S.D."/>
            <person name="Stewart L.E."/>
            <person name="Zavarin M."/>
            <person name="Caldwell M."/>
            <person name="Lawson P.A."/>
            <person name="Onstott T.C."/>
            <person name="Grzymski J."/>
            <person name="Neveux I."/>
            <person name="Lollar B.S."/>
            <person name="Russell C.E."/>
            <person name="Moser D.P."/>
        </authorList>
    </citation>
    <scope>NUCLEOTIDE SEQUENCE [LARGE SCALE GENOMIC DNA]</scope>
    <source>
        <strain evidence="1 2">DRI-13</strain>
    </source>
</reference>
<dbReference type="Pfam" id="PF14084">
    <property type="entry name" value="DUF4264"/>
    <property type="match status" value="1"/>
</dbReference>
<protein>
    <submittedName>
        <fullName evidence="1">DUF4264 domain-containing protein</fullName>
    </submittedName>
</protein>
<gene>
    <name evidence="1" type="ORF">BR63_05375</name>
</gene>